<dbReference type="Gene3D" id="3.40.50.150">
    <property type="entry name" value="Vaccinia Virus protein VP39"/>
    <property type="match status" value="1"/>
</dbReference>
<dbReference type="OrthoDB" id="9784101at2"/>
<evidence type="ECO:0000256" key="1">
    <source>
        <dbReference type="ARBA" id="ARBA00022679"/>
    </source>
</evidence>
<dbReference type="SUPFAM" id="SSF53335">
    <property type="entry name" value="S-adenosyl-L-methionine-dependent methyltransferases"/>
    <property type="match status" value="1"/>
</dbReference>
<dbReference type="PANTHER" id="PTHR43861">
    <property type="entry name" value="TRANS-ACONITATE 2-METHYLTRANSFERASE-RELATED"/>
    <property type="match status" value="1"/>
</dbReference>
<keyword evidence="4" id="KW-1185">Reference proteome</keyword>
<keyword evidence="1" id="KW-0808">Transferase</keyword>
<dbReference type="GO" id="GO:0016740">
    <property type="term" value="F:transferase activity"/>
    <property type="evidence" value="ECO:0007669"/>
    <property type="project" value="UniProtKB-KW"/>
</dbReference>
<dbReference type="CDD" id="cd02440">
    <property type="entry name" value="AdoMet_MTases"/>
    <property type="match status" value="1"/>
</dbReference>
<name>A0A0Q0XD95_9FLAO</name>
<sequence>MKHIFSVLFTIITSIASLTAQYTEADWSERDQWMKTDYLLNLSGIKVGDRVADIGCHEGYLSIHLAKKVLKDGRVYAVDVRNDRLETLRSNANKRGHTSIITILGDYDDPKLPKSELDIVYIIDTYHEIDAHEKVLRLVKNSLKSNGKIMILEKLKKRVKGKSRKEQVAAHSLSIGNVREELKQAGFKIISEIENHGKWEWEEDKQMWVIIAQKL</sequence>
<dbReference type="RefSeq" id="WP_055392664.1">
    <property type="nucleotide sequence ID" value="NZ_LCTZ01000002.1"/>
</dbReference>
<dbReference type="Pfam" id="PF13847">
    <property type="entry name" value="Methyltransf_31"/>
    <property type="match status" value="1"/>
</dbReference>
<feature type="domain" description="Methyltransferase" evidence="2">
    <location>
        <begin position="46"/>
        <end position="186"/>
    </location>
</feature>
<dbReference type="InterPro" id="IPR025714">
    <property type="entry name" value="Methyltranfer_dom"/>
</dbReference>
<evidence type="ECO:0000259" key="2">
    <source>
        <dbReference type="Pfam" id="PF13847"/>
    </source>
</evidence>
<dbReference type="InterPro" id="IPR029063">
    <property type="entry name" value="SAM-dependent_MTases_sf"/>
</dbReference>
<reference evidence="3 4" key="1">
    <citation type="submission" date="2015-04" db="EMBL/GenBank/DDBJ databases">
        <title>Complete genome of flavobacterium.</title>
        <authorList>
            <person name="Kwon Y.M."/>
            <person name="Kim S.-J."/>
        </authorList>
    </citation>
    <scope>NUCLEOTIDE SEQUENCE [LARGE SCALE GENOMIC DNA]</scope>
    <source>
        <strain evidence="3 4">DK169</strain>
    </source>
</reference>
<proteinExistence type="predicted"/>
<dbReference type="AlphaFoldDB" id="A0A0Q0XD95"/>
<protein>
    <recommendedName>
        <fullName evidence="2">Methyltransferase domain-containing protein</fullName>
    </recommendedName>
</protein>
<comment type="caution">
    <text evidence="3">The sequence shown here is derived from an EMBL/GenBank/DDBJ whole genome shotgun (WGS) entry which is preliminary data.</text>
</comment>
<dbReference type="Proteomes" id="UP000050827">
    <property type="component" value="Unassembled WGS sequence"/>
</dbReference>
<evidence type="ECO:0000313" key="3">
    <source>
        <dbReference type="EMBL" id="KQC29108.1"/>
    </source>
</evidence>
<dbReference type="EMBL" id="LCTZ01000002">
    <property type="protein sequence ID" value="KQC29108.1"/>
    <property type="molecule type" value="Genomic_DNA"/>
</dbReference>
<gene>
    <name evidence="3" type="ORF">AAY42_03760</name>
</gene>
<accession>A0A0Q0XD95</accession>
<dbReference type="STRING" id="346185.AAY42_03760"/>
<evidence type="ECO:0000313" key="4">
    <source>
        <dbReference type="Proteomes" id="UP000050827"/>
    </source>
</evidence>
<organism evidence="3 4">
    <name type="scientific">Flagellimonas eckloniae</name>
    <dbReference type="NCBI Taxonomy" id="346185"/>
    <lineage>
        <taxon>Bacteria</taxon>
        <taxon>Pseudomonadati</taxon>
        <taxon>Bacteroidota</taxon>
        <taxon>Flavobacteriia</taxon>
        <taxon>Flavobacteriales</taxon>
        <taxon>Flavobacteriaceae</taxon>
        <taxon>Flagellimonas</taxon>
    </lineage>
</organism>
<dbReference type="PANTHER" id="PTHR43861:SF3">
    <property type="entry name" value="PUTATIVE (AFU_ORTHOLOGUE AFUA_2G14390)-RELATED"/>
    <property type="match status" value="1"/>
</dbReference>